<dbReference type="STRING" id="44576.SAMN05421881_10887"/>
<dbReference type="PROSITE" id="PS00675">
    <property type="entry name" value="SIGMA54_INTERACT_1"/>
    <property type="match status" value="1"/>
</dbReference>
<proteinExistence type="predicted"/>
<dbReference type="AlphaFoldDB" id="A0A1H3P6D6"/>
<dbReference type="Pfam" id="PF00158">
    <property type="entry name" value="Sigma54_activat"/>
    <property type="match status" value="1"/>
</dbReference>
<accession>A0A1H3P6D6</accession>
<organism evidence="4 5">
    <name type="scientific">Nitrosomonas halophila</name>
    <dbReference type="NCBI Taxonomy" id="44576"/>
    <lineage>
        <taxon>Bacteria</taxon>
        <taxon>Pseudomonadati</taxon>
        <taxon>Pseudomonadota</taxon>
        <taxon>Betaproteobacteria</taxon>
        <taxon>Nitrosomonadales</taxon>
        <taxon>Nitrosomonadaceae</taxon>
        <taxon>Nitrosomonas</taxon>
    </lineage>
</organism>
<dbReference type="GO" id="GO:0006355">
    <property type="term" value="P:regulation of DNA-templated transcription"/>
    <property type="evidence" value="ECO:0007669"/>
    <property type="project" value="InterPro"/>
</dbReference>
<dbReference type="InterPro" id="IPR025662">
    <property type="entry name" value="Sigma_54_int_dom_ATP-bd_1"/>
</dbReference>
<dbReference type="CDD" id="cd00009">
    <property type="entry name" value="AAA"/>
    <property type="match status" value="1"/>
</dbReference>
<dbReference type="SUPFAM" id="SSF52540">
    <property type="entry name" value="P-loop containing nucleoside triphosphate hydrolases"/>
    <property type="match status" value="1"/>
</dbReference>
<name>A0A1H3P6D6_9PROT</name>
<dbReference type="InterPro" id="IPR002078">
    <property type="entry name" value="Sigma_54_int"/>
</dbReference>
<dbReference type="FunFam" id="3.40.50.300:FF:000006">
    <property type="entry name" value="DNA-binding transcriptional regulator NtrC"/>
    <property type="match status" value="1"/>
</dbReference>
<dbReference type="InterPro" id="IPR058031">
    <property type="entry name" value="AAA_lid_NorR"/>
</dbReference>
<reference evidence="4 5" key="1">
    <citation type="submission" date="2016-10" db="EMBL/GenBank/DDBJ databases">
        <authorList>
            <person name="de Groot N.N."/>
        </authorList>
    </citation>
    <scope>NUCLEOTIDE SEQUENCE [LARGE SCALE GENOMIC DNA]</scope>
    <source>
        <strain evidence="4 5">Nm1</strain>
    </source>
</reference>
<sequence>MSSETAVWIHSFSCDIQSVEAELAPFMSQHHLQLQHLASDQPRGPGLLCFTALTPELHGCLERVSCNGQEPVLAIALLEQPINDEQYWHLLKSGAADVLCWQGDVSGLMDRVVALLSRWITVDRLLNSPLVQHNLIGKSLVWRNFLRNLVEVAYFTDASVLIMGETGTGKELVARLMHSLDPCAKDRELVILDCSTIVPELAGSEFFGHDRGAFTGALMAREGAFALANGGTLFLDEIGELPLHLQVQLLRVIQEGTYKRVGSNTWKSTRFRLVCATNRDLSEEVAKGRFRADLFYRIATWSFRLPPLRERKEDILPLALHFLKSHRPEGAPPLDIDEPLGHFLMQRDYPGNIRELMQLMHRLGARHVGPGPVTLGDIPEDERRGSWIPPDAWQDTRFEQCIRDALMLGCGVKEISRITSETAIRIALREADGNLQRAAKKLGITDRALQLRQASQRSNLHAVKTKATGC</sequence>
<dbReference type="GO" id="GO:0005524">
    <property type="term" value="F:ATP binding"/>
    <property type="evidence" value="ECO:0007669"/>
    <property type="project" value="UniProtKB-KW"/>
</dbReference>
<dbReference type="InterPro" id="IPR003593">
    <property type="entry name" value="AAA+_ATPase"/>
</dbReference>
<dbReference type="EMBL" id="FNOY01000088">
    <property type="protein sequence ID" value="SDY96365.1"/>
    <property type="molecule type" value="Genomic_DNA"/>
</dbReference>
<dbReference type="PANTHER" id="PTHR32071">
    <property type="entry name" value="TRANSCRIPTIONAL REGULATORY PROTEIN"/>
    <property type="match status" value="1"/>
</dbReference>
<dbReference type="InterPro" id="IPR027417">
    <property type="entry name" value="P-loop_NTPase"/>
</dbReference>
<evidence type="ECO:0000256" key="1">
    <source>
        <dbReference type="ARBA" id="ARBA00022741"/>
    </source>
</evidence>
<keyword evidence="2" id="KW-0067">ATP-binding</keyword>
<dbReference type="SMART" id="SM00382">
    <property type="entry name" value="AAA"/>
    <property type="match status" value="1"/>
</dbReference>
<evidence type="ECO:0000256" key="2">
    <source>
        <dbReference type="ARBA" id="ARBA00022840"/>
    </source>
</evidence>
<dbReference type="OrthoDB" id="9761705at2"/>
<dbReference type="Gene3D" id="1.10.8.60">
    <property type="match status" value="1"/>
</dbReference>
<evidence type="ECO:0000313" key="4">
    <source>
        <dbReference type="EMBL" id="SDY96365.1"/>
    </source>
</evidence>
<gene>
    <name evidence="4" type="ORF">SAMN05421881_10887</name>
</gene>
<dbReference type="Gene3D" id="3.40.50.300">
    <property type="entry name" value="P-loop containing nucleotide triphosphate hydrolases"/>
    <property type="match status" value="1"/>
</dbReference>
<dbReference type="Pfam" id="PF25601">
    <property type="entry name" value="AAA_lid_14"/>
    <property type="match status" value="1"/>
</dbReference>
<dbReference type="Proteomes" id="UP000198640">
    <property type="component" value="Unassembled WGS sequence"/>
</dbReference>
<keyword evidence="5" id="KW-1185">Reference proteome</keyword>
<keyword evidence="1" id="KW-0547">Nucleotide-binding</keyword>
<dbReference type="RefSeq" id="WP_090415754.1">
    <property type="nucleotide sequence ID" value="NZ_FNOY01000088.1"/>
</dbReference>
<evidence type="ECO:0000259" key="3">
    <source>
        <dbReference type="PROSITE" id="PS50045"/>
    </source>
</evidence>
<feature type="domain" description="Sigma-54 factor interaction" evidence="3">
    <location>
        <begin position="135"/>
        <end position="365"/>
    </location>
</feature>
<dbReference type="PROSITE" id="PS50045">
    <property type="entry name" value="SIGMA54_INTERACT_4"/>
    <property type="match status" value="1"/>
</dbReference>
<dbReference type="InterPro" id="IPR025943">
    <property type="entry name" value="Sigma_54_int_dom_ATP-bd_2"/>
</dbReference>
<protein>
    <submittedName>
        <fullName evidence="4">Regulatory protein, Fis family</fullName>
    </submittedName>
</protein>
<dbReference type="PROSITE" id="PS00676">
    <property type="entry name" value="SIGMA54_INTERACT_2"/>
    <property type="match status" value="1"/>
</dbReference>
<evidence type="ECO:0000313" key="5">
    <source>
        <dbReference type="Proteomes" id="UP000198640"/>
    </source>
</evidence>